<evidence type="ECO:0000313" key="2">
    <source>
        <dbReference type="Proteomes" id="UP000501868"/>
    </source>
</evidence>
<gene>
    <name evidence="1" type="ORF">HFZ78_17090</name>
</gene>
<reference evidence="1 2" key="1">
    <citation type="submission" date="2020-04" db="EMBL/GenBank/DDBJ databases">
        <title>Genome-Wide Identification of 5-Methylcytosine Sites in Bacterial Genomes By High-Throughput Sequencing of MspJI Restriction Fragments.</title>
        <authorList>
            <person name="Wu V."/>
        </authorList>
    </citation>
    <scope>NUCLEOTIDE SEQUENCE [LARGE SCALE GENOMIC DNA]</scope>
    <source>
        <strain evidence="1 2">S2</strain>
    </source>
</reference>
<dbReference type="AlphaFoldDB" id="A0A6H1P4M3"/>
<sequence>MKQFDVVKIKKDYSIEGITKGQTGTILEVYDDNHFEVEICDRNGITLFLGTLSRDFLEVVV</sequence>
<evidence type="ECO:0000313" key="1">
    <source>
        <dbReference type="EMBL" id="QIZ08231.1"/>
    </source>
</evidence>
<dbReference type="Proteomes" id="UP000501868">
    <property type="component" value="Chromosome"/>
</dbReference>
<proteinExistence type="predicted"/>
<accession>A0A6H1P4M3</accession>
<organism evidence="1 2">
    <name type="scientific">Priestia megaterium</name>
    <name type="common">Bacillus megaterium</name>
    <dbReference type="NCBI Taxonomy" id="1404"/>
    <lineage>
        <taxon>Bacteria</taxon>
        <taxon>Bacillati</taxon>
        <taxon>Bacillota</taxon>
        <taxon>Bacilli</taxon>
        <taxon>Bacillales</taxon>
        <taxon>Bacillaceae</taxon>
        <taxon>Priestia</taxon>
    </lineage>
</organism>
<dbReference type="Pfam" id="PF16277">
    <property type="entry name" value="DUF4926"/>
    <property type="match status" value="1"/>
</dbReference>
<name>A0A6H1P4M3_PRIMG</name>
<protein>
    <submittedName>
        <fullName evidence="1">DUF4926 domain-containing protein</fullName>
    </submittedName>
</protein>
<reference evidence="1 2" key="2">
    <citation type="submission" date="2020-04" db="EMBL/GenBank/DDBJ databases">
        <authorList>
            <person name="Fomenkov A."/>
            <person name="Anton B.P."/>
            <person name="Roberts R.J."/>
        </authorList>
    </citation>
    <scope>NUCLEOTIDE SEQUENCE [LARGE SCALE GENOMIC DNA]</scope>
    <source>
        <strain evidence="1 2">S2</strain>
    </source>
</reference>
<dbReference type="EMBL" id="CP051128">
    <property type="protein sequence ID" value="QIZ08231.1"/>
    <property type="molecule type" value="Genomic_DNA"/>
</dbReference>
<dbReference type="InterPro" id="IPR032568">
    <property type="entry name" value="DUF4926"/>
</dbReference>